<dbReference type="RefSeq" id="WP_289831014.1">
    <property type="nucleotide sequence ID" value="NZ_JAUEDK010000031.1"/>
</dbReference>
<accession>A0ABT7XS40</accession>
<dbReference type="PANTHER" id="PTHR33747">
    <property type="entry name" value="UPF0225 PROTEIN SCO1677"/>
    <property type="match status" value="1"/>
</dbReference>
<dbReference type="InterPro" id="IPR004027">
    <property type="entry name" value="SEC_C_motif"/>
</dbReference>
<dbReference type="Proteomes" id="UP001168540">
    <property type="component" value="Unassembled WGS sequence"/>
</dbReference>
<dbReference type="Pfam" id="PF03695">
    <property type="entry name" value="UPF0149"/>
    <property type="match status" value="1"/>
</dbReference>
<organism evidence="1 2">
    <name type="scientific">Crenobacter oryzisoli</name>
    <dbReference type="NCBI Taxonomy" id="3056844"/>
    <lineage>
        <taxon>Bacteria</taxon>
        <taxon>Pseudomonadati</taxon>
        <taxon>Pseudomonadota</taxon>
        <taxon>Betaproteobacteria</taxon>
        <taxon>Neisseriales</taxon>
        <taxon>Neisseriaceae</taxon>
        <taxon>Crenobacter</taxon>
    </lineage>
</organism>
<dbReference type="SUPFAM" id="SSF101327">
    <property type="entry name" value="YgfB-like"/>
    <property type="match status" value="1"/>
</dbReference>
<dbReference type="PANTHER" id="PTHR33747:SF1">
    <property type="entry name" value="ADENYLATE CYCLASE-ASSOCIATED CAP C-TERMINAL DOMAIN-CONTAINING PROTEIN"/>
    <property type="match status" value="1"/>
</dbReference>
<comment type="caution">
    <text evidence="1">The sequence shown here is derived from an EMBL/GenBank/DDBJ whole genome shotgun (WGS) entry which is preliminary data.</text>
</comment>
<proteinExistence type="predicted"/>
<dbReference type="InterPro" id="IPR036255">
    <property type="entry name" value="YgfB-like_sf"/>
</dbReference>
<gene>
    <name evidence="1" type="ORF">QU481_15910</name>
</gene>
<dbReference type="SUPFAM" id="SSF103642">
    <property type="entry name" value="Sec-C motif"/>
    <property type="match status" value="1"/>
</dbReference>
<evidence type="ECO:0000313" key="1">
    <source>
        <dbReference type="EMBL" id="MDN0076359.1"/>
    </source>
</evidence>
<dbReference type="Pfam" id="PF02810">
    <property type="entry name" value="SEC-C"/>
    <property type="match status" value="1"/>
</dbReference>
<dbReference type="InterPro" id="IPR011978">
    <property type="entry name" value="YgfB-like"/>
</dbReference>
<dbReference type="EMBL" id="JAUEDK010000031">
    <property type="protein sequence ID" value="MDN0076359.1"/>
    <property type="molecule type" value="Genomic_DNA"/>
</dbReference>
<dbReference type="NCBIfam" id="TIGR02292">
    <property type="entry name" value="ygfB_yecA"/>
    <property type="match status" value="1"/>
</dbReference>
<protein>
    <submittedName>
        <fullName evidence="1">YecA family protein</fullName>
    </submittedName>
</protein>
<reference evidence="1" key="1">
    <citation type="submission" date="2023-06" db="EMBL/GenBank/DDBJ databases">
        <authorList>
            <person name="Zhang S."/>
        </authorList>
    </citation>
    <scope>NUCLEOTIDE SEQUENCE</scope>
    <source>
        <strain evidence="1">SG2303</strain>
    </source>
</reference>
<sequence>MTAMSAEAIDRLENLLSGRAEEGDTMRLDEVQGFFVALASGPDAVDESTWMMHVLGTKHDYSEEQLTELKQLLRDMMADVQAALAEGQEIDLTLYEGDDGEADYLPWCNAYLFALDVVDTDWFEVEDEGFEDLLYPMMALGGMFEQEGEVLVEFTEEDLDELKDDLTTSLQAVYNYWQAKKAAPTTVRREGDKVGRNDPCPCGSGKKYKACHGKA</sequence>
<name>A0ABT7XS40_9NEIS</name>
<dbReference type="Gene3D" id="3.10.450.50">
    <property type="match status" value="1"/>
</dbReference>
<keyword evidence="2" id="KW-1185">Reference proteome</keyword>
<evidence type="ECO:0000313" key="2">
    <source>
        <dbReference type="Proteomes" id="UP001168540"/>
    </source>
</evidence>